<reference evidence="2" key="1">
    <citation type="submission" date="2018-05" db="EMBL/GenBank/DDBJ databases">
        <authorList>
            <person name="Lanie J.A."/>
            <person name="Ng W.-L."/>
            <person name="Kazmierczak K.M."/>
            <person name="Andrzejewski T.M."/>
            <person name="Davidsen T.M."/>
            <person name="Wayne K.J."/>
            <person name="Tettelin H."/>
            <person name="Glass J.I."/>
            <person name="Rusch D."/>
            <person name="Podicherti R."/>
            <person name="Tsui H.-C.T."/>
            <person name="Winkler M.E."/>
        </authorList>
    </citation>
    <scope>NUCLEOTIDE SEQUENCE</scope>
</reference>
<feature type="transmembrane region" description="Helical" evidence="1">
    <location>
        <begin position="66"/>
        <end position="86"/>
    </location>
</feature>
<sequence length="92" mass="9909">MTNDDAAAIGEFLQGEREPASSWLFLVLGFVATLIFLVLYGILYPGSDLPVISSILPVFEGVFDSGIWFFILGVMIGVFAIVGTMLTEATSE</sequence>
<keyword evidence="1" id="KW-0812">Transmembrane</keyword>
<protein>
    <submittedName>
        <fullName evidence="2">Uncharacterized protein</fullName>
    </submittedName>
</protein>
<organism evidence="2">
    <name type="scientific">marine metagenome</name>
    <dbReference type="NCBI Taxonomy" id="408172"/>
    <lineage>
        <taxon>unclassified sequences</taxon>
        <taxon>metagenomes</taxon>
        <taxon>ecological metagenomes</taxon>
    </lineage>
</organism>
<proteinExistence type="predicted"/>
<evidence type="ECO:0000256" key="1">
    <source>
        <dbReference type="SAM" id="Phobius"/>
    </source>
</evidence>
<evidence type="ECO:0000313" key="2">
    <source>
        <dbReference type="EMBL" id="SUZ82696.1"/>
    </source>
</evidence>
<keyword evidence="1" id="KW-1133">Transmembrane helix</keyword>
<gene>
    <name evidence="2" type="ORF">METZ01_LOCUS35550</name>
</gene>
<feature type="transmembrane region" description="Helical" evidence="1">
    <location>
        <begin position="23"/>
        <end position="46"/>
    </location>
</feature>
<keyword evidence="1" id="KW-0472">Membrane</keyword>
<dbReference type="EMBL" id="UINC01001518">
    <property type="protein sequence ID" value="SUZ82696.1"/>
    <property type="molecule type" value="Genomic_DNA"/>
</dbReference>
<name>A0A381QTH3_9ZZZZ</name>
<dbReference type="AlphaFoldDB" id="A0A381QTH3"/>
<accession>A0A381QTH3</accession>